<name>A0A562IEG6_MICOL</name>
<organism evidence="2 3">
    <name type="scientific">Micromonospora olivasterospora</name>
    <dbReference type="NCBI Taxonomy" id="1880"/>
    <lineage>
        <taxon>Bacteria</taxon>
        <taxon>Bacillati</taxon>
        <taxon>Actinomycetota</taxon>
        <taxon>Actinomycetes</taxon>
        <taxon>Micromonosporales</taxon>
        <taxon>Micromonosporaceae</taxon>
        <taxon>Micromonospora</taxon>
    </lineage>
</organism>
<sequence length="46" mass="5325">MPSVRPPARAGCGELVDLPLPPDQLRELLPGPLREKFDRRRRHPER</sequence>
<feature type="region of interest" description="Disordered" evidence="1">
    <location>
        <begin position="1"/>
        <end position="46"/>
    </location>
</feature>
<reference evidence="2 3" key="1">
    <citation type="submission" date="2019-07" db="EMBL/GenBank/DDBJ databases">
        <title>R&amp;d 2014.</title>
        <authorList>
            <person name="Klenk H.-P."/>
        </authorList>
    </citation>
    <scope>NUCLEOTIDE SEQUENCE [LARGE SCALE GENOMIC DNA]</scope>
    <source>
        <strain evidence="2 3">DSM 43868</strain>
    </source>
</reference>
<protein>
    <submittedName>
        <fullName evidence="2">Uncharacterized protein</fullName>
    </submittedName>
</protein>
<comment type="caution">
    <text evidence="2">The sequence shown here is derived from an EMBL/GenBank/DDBJ whole genome shotgun (WGS) entry which is preliminary data.</text>
</comment>
<dbReference type="RefSeq" id="WP_211372625.1">
    <property type="nucleotide sequence ID" value="NZ_BAAATQ010000050.1"/>
</dbReference>
<feature type="compositionally biased region" description="Basic and acidic residues" evidence="1">
    <location>
        <begin position="33"/>
        <end position="46"/>
    </location>
</feature>
<evidence type="ECO:0000256" key="1">
    <source>
        <dbReference type="SAM" id="MobiDB-lite"/>
    </source>
</evidence>
<dbReference type="AlphaFoldDB" id="A0A562IEG6"/>
<accession>A0A562IEG6</accession>
<keyword evidence="3" id="KW-1185">Reference proteome</keyword>
<dbReference type="Proteomes" id="UP000319825">
    <property type="component" value="Unassembled WGS sequence"/>
</dbReference>
<evidence type="ECO:0000313" key="2">
    <source>
        <dbReference type="EMBL" id="TWH69292.1"/>
    </source>
</evidence>
<evidence type="ECO:0000313" key="3">
    <source>
        <dbReference type="Proteomes" id="UP000319825"/>
    </source>
</evidence>
<dbReference type="EMBL" id="VLKE01000001">
    <property type="protein sequence ID" value="TWH69292.1"/>
    <property type="molecule type" value="Genomic_DNA"/>
</dbReference>
<gene>
    <name evidence="2" type="ORF">JD77_04301</name>
</gene>
<proteinExistence type="predicted"/>